<dbReference type="RefSeq" id="XP_022460408.1">
    <property type="nucleotide sequence ID" value="XM_022601132.1"/>
</dbReference>
<evidence type="ECO:0000313" key="1">
    <source>
        <dbReference type="EMBL" id="CDK28418.1"/>
    </source>
</evidence>
<evidence type="ECO:0000313" key="2">
    <source>
        <dbReference type="Proteomes" id="UP000019384"/>
    </source>
</evidence>
<dbReference type="AlphaFoldDB" id="W6MQ15"/>
<dbReference type="EMBL" id="HG793129">
    <property type="protein sequence ID" value="CDK28418.1"/>
    <property type="molecule type" value="Genomic_DNA"/>
</dbReference>
<gene>
    <name evidence="1" type="ORF">KUCA_T00004400001</name>
</gene>
<dbReference type="GeneID" id="34521796"/>
<reference evidence="1" key="2">
    <citation type="submission" date="2014-02" db="EMBL/GenBank/DDBJ databases">
        <title>Complete DNA sequence of /Kuraishia capsulata/ illustrates novel genomic features among budding yeasts (/Saccharomycotina/).</title>
        <authorList>
            <person name="Morales L."/>
            <person name="Noel B."/>
            <person name="Porcel B."/>
            <person name="Marcet-Houben M."/>
            <person name="Hullo M-F."/>
            <person name="Sacerdot C."/>
            <person name="Tekaia F."/>
            <person name="Leh-Louis V."/>
            <person name="Despons L."/>
            <person name="Khanna V."/>
            <person name="Aury J-M."/>
            <person name="Barbe V."/>
            <person name="Couloux A."/>
            <person name="Labadie K."/>
            <person name="Pelletier E."/>
            <person name="Souciet J-L."/>
            <person name="Boekhout T."/>
            <person name="Gabaldon T."/>
            <person name="Wincker P."/>
            <person name="Dujon B."/>
        </authorList>
    </citation>
    <scope>NUCLEOTIDE SEQUENCE</scope>
    <source>
        <strain evidence="1">CBS 1993</strain>
    </source>
</reference>
<dbReference type="HOGENOM" id="CLU_3410694_0_0_1"/>
<accession>W6MQ15</accession>
<sequence length="29" mass="2988">MTSKSIVCIIGTTGVGKSQTSLKSSMVRS</sequence>
<dbReference type="Proteomes" id="UP000019384">
    <property type="component" value="Unassembled WGS sequence"/>
</dbReference>
<keyword evidence="2" id="KW-1185">Reference proteome</keyword>
<reference evidence="1" key="1">
    <citation type="submission" date="2013-12" db="EMBL/GenBank/DDBJ databases">
        <authorList>
            <person name="Genoscope - CEA"/>
        </authorList>
    </citation>
    <scope>NUCLEOTIDE SEQUENCE</scope>
    <source>
        <strain evidence="1">CBS 1993</strain>
    </source>
</reference>
<protein>
    <submittedName>
        <fullName evidence="1">Uncharacterized protein</fullName>
    </submittedName>
</protein>
<name>W6MQ15_9ASCO</name>
<organism evidence="1 2">
    <name type="scientific">Kuraishia capsulata CBS 1993</name>
    <dbReference type="NCBI Taxonomy" id="1382522"/>
    <lineage>
        <taxon>Eukaryota</taxon>
        <taxon>Fungi</taxon>
        <taxon>Dikarya</taxon>
        <taxon>Ascomycota</taxon>
        <taxon>Saccharomycotina</taxon>
        <taxon>Pichiomycetes</taxon>
        <taxon>Pichiales</taxon>
        <taxon>Pichiaceae</taxon>
        <taxon>Kuraishia</taxon>
    </lineage>
</organism>
<proteinExistence type="predicted"/>